<keyword evidence="2" id="KW-1185">Reference proteome</keyword>
<reference evidence="1" key="3">
    <citation type="submission" date="2019-03" db="UniProtKB">
        <authorList>
            <consortium name="EnsemblPlants"/>
        </authorList>
    </citation>
    <scope>IDENTIFICATION</scope>
</reference>
<accession>A0A452XCW0</accession>
<dbReference type="PANTHER" id="PTHR33067">
    <property type="entry name" value="RNA-DIRECTED DNA POLYMERASE-RELATED"/>
    <property type="match status" value="1"/>
</dbReference>
<dbReference type="PANTHER" id="PTHR33067:SF31">
    <property type="entry name" value="RNA-DIRECTED DNA POLYMERASE"/>
    <property type="match status" value="1"/>
</dbReference>
<dbReference type="EnsemblPlants" id="AET0Gv20033200.1">
    <property type="protein sequence ID" value="AET0Gv20033200.1"/>
    <property type="gene ID" value="AET0Gv20033200"/>
</dbReference>
<protein>
    <submittedName>
        <fullName evidence="1">Uncharacterized protein</fullName>
    </submittedName>
</protein>
<reference evidence="2" key="2">
    <citation type="journal article" date="2017" name="Nat. Plants">
        <title>The Aegilops tauschii genome reveals multiple impacts of transposons.</title>
        <authorList>
            <person name="Zhao G."/>
            <person name="Zou C."/>
            <person name="Li K."/>
            <person name="Wang K."/>
            <person name="Li T."/>
            <person name="Gao L."/>
            <person name="Zhang X."/>
            <person name="Wang H."/>
            <person name="Yang Z."/>
            <person name="Liu X."/>
            <person name="Jiang W."/>
            <person name="Mao L."/>
            <person name="Kong X."/>
            <person name="Jiao Y."/>
            <person name="Jia J."/>
        </authorList>
    </citation>
    <scope>NUCLEOTIDE SEQUENCE [LARGE SCALE GENOMIC DNA]</scope>
    <source>
        <strain evidence="2">cv. AL8/78</strain>
    </source>
</reference>
<name>A0A452XCW0_AEGTS</name>
<sequence length="72" mass="7609">PCLIGSQTFHALCGLGSTVIPFTVYEPLPLGDVRPTSITLHLADQDPADILGDIPAIVGNFAFPVDFAVLEM</sequence>
<reference evidence="2" key="1">
    <citation type="journal article" date="2014" name="Science">
        <title>Ancient hybridizations among the ancestral genomes of bread wheat.</title>
        <authorList>
            <consortium name="International Wheat Genome Sequencing Consortium,"/>
            <person name="Marcussen T."/>
            <person name="Sandve S.R."/>
            <person name="Heier L."/>
            <person name="Spannagl M."/>
            <person name="Pfeifer M."/>
            <person name="Jakobsen K.S."/>
            <person name="Wulff B.B."/>
            <person name="Steuernagel B."/>
            <person name="Mayer K.F."/>
            <person name="Olsen O.A."/>
        </authorList>
    </citation>
    <scope>NUCLEOTIDE SEQUENCE [LARGE SCALE GENOMIC DNA]</scope>
    <source>
        <strain evidence="2">cv. AL8/78</strain>
    </source>
</reference>
<dbReference type="Gramene" id="AET0Gv20033200.1">
    <property type="protein sequence ID" value="AET0Gv20033200.1"/>
    <property type="gene ID" value="AET0Gv20033200"/>
</dbReference>
<dbReference type="STRING" id="200361.A0A452XCW0"/>
<organism evidence="1 2">
    <name type="scientific">Aegilops tauschii subsp. strangulata</name>
    <name type="common">Goatgrass</name>
    <dbReference type="NCBI Taxonomy" id="200361"/>
    <lineage>
        <taxon>Eukaryota</taxon>
        <taxon>Viridiplantae</taxon>
        <taxon>Streptophyta</taxon>
        <taxon>Embryophyta</taxon>
        <taxon>Tracheophyta</taxon>
        <taxon>Spermatophyta</taxon>
        <taxon>Magnoliopsida</taxon>
        <taxon>Liliopsida</taxon>
        <taxon>Poales</taxon>
        <taxon>Poaceae</taxon>
        <taxon>BOP clade</taxon>
        <taxon>Pooideae</taxon>
        <taxon>Triticodae</taxon>
        <taxon>Triticeae</taxon>
        <taxon>Triticinae</taxon>
        <taxon>Aegilops</taxon>
    </lineage>
</organism>
<dbReference type="AlphaFoldDB" id="A0A452XCW0"/>
<dbReference type="EnsemblPlants" id="AET0Gv20033300.1">
    <property type="protein sequence ID" value="AET0Gv20033300.1"/>
    <property type="gene ID" value="AET0Gv20033300"/>
</dbReference>
<evidence type="ECO:0000313" key="2">
    <source>
        <dbReference type="Proteomes" id="UP000015105"/>
    </source>
</evidence>
<dbReference type="Proteomes" id="UP000015105">
    <property type="component" value="Unassembled WGS sequence"/>
</dbReference>
<dbReference type="Gramene" id="AET0Gv20033300.1">
    <property type="protein sequence ID" value="AET0Gv20033300.1"/>
    <property type="gene ID" value="AET0Gv20033300"/>
</dbReference>
<proteinExistence type="predicted"/>
<evidence type="ECO:0000313" key="1">
    <source>
        <dbReference type="EnsemblPlants" id="AET0Gv20033200.1"/>
    </source>
</evidence>